<dbReference type="eggNOG" id="COG1131">
    <property type="taxonomic scope" value="Bacteria"/>
</dbReference>
<dbReference type="Gene3D" id="3.40.50.300">
    <property type="entry name" value="P-loop containing nucleotide triphosphate hydrolases"/>
    <property type="match status" value="1"/>
</dbReference>
<keyword evidence="9" id="KW-1185">Reference proteome</keyword>
<keyword evidence="6" id="KW-0046">Antibiotic resistance</keyword>
<reference evidence="8 9" key="1">
    <citation type="submission" date="2012-01" db="EMBL/GenBank/DDBJ databases">
        <title>The Genome Sequence of Scardovia wiggsiae F0424.</title>
        <authorList>
            <consortium name="The Broad Institute Genome Sequencing Platform"/>
            <person name="Earl A."/>
            <person name="Ward D."/>
            <person name="Feldgarden M."/>
            <person name="Gevers D."/>
            <person name="Izard J."/>
            <person name="Ganesan A."/>
            <person name="Baranova O.V."/>
            <person name="Blanton J.M."/>
            <person name="Tanner A.C."/>
            <person name="Mathney J."/>
            <person name="Dewhirst F.E."/>
            <person name="Young S.K."/>
            <person name="Zeng Q."/>
            <person name="Gargeya S."/>
            <person name="Fitzgerald M."/>
            <person name="Haas B."/>
            <person name="Abouelleil A."/>
            <person name="Alvarado L."/>
            <person name="Arachchi H.M."/>
            <person name="Berlin A."/>
            <person name="Chapman S.B."/>
            <person name="Gearin G."/>
            <person name="Goldberg J."/>
            <person name="Griggs A."/>
            <person name="Gujja S."/>
            <person name="Hansen M."/>
            <person name="Heiman D."/>
            <person name="Howarth C."/>
            <person name="Larimer J."/>
            <person name="Lui A."/>
            <person name="MacDonald P.J.P."/>
            <person name="McCowen C."/>
            <person name="Montmayeur A."/>
            <person name="Murphy C."/>
            <person name="Neiman D."/>
            <person name="Pearson M."/>
            <person name="Priest M."/>
            <person name="Roberts A."/>
            <person name="Saif S."/>
            <person name="Shea T."/>
            <person name="Sisk P."/>
            <person name="Stolte C."/>
            <person name="Sykes S."/>
            <person name="Wortman J."/>
            <person name="Nusbaum C."/>
            <person name="Birren B."/>
        </authorList>
    </citation>
    <scope>NUCLEOTIDE SEQUENCE [LARGE SCALE GENOMIC DNA]</scope>
    <source>
        <strain evidence="8 9">F0424</strain>
    </source>
</reference>
<sequence length="314" mass="33731">MDTDPSDEAINLTGVQKSYGSTKVLRGVDLKVRPGQILGLLGKNGAGKSTLITIMCGMLCPDSGQIRICGKDPSRRSIGRYIGYAPQDIAVYPHLSVEQNLTSIGRIQGISAAKSVQRAHEIIEALGLENQTKQNAGNLSGGQKRRLHTGMALMHHPRVAFLDEPTVGADVEARNRILHMVRSLADEGTAVVYTSHYLTEFEKLNAAIAILNEGTIAASGTIPDLISRYSDSSIHVSFASGTLPDASGWREEEGHLTAEGPAEDPGRAIARLLADPQVDDSAVSDIRIVRPSLESVYLNIVGTEKTADEEIKEK</sequence>
<dbReference type="InterPro" id="IPR050763">
    <property type="entry name" value="ABC_transporter_ATP-binding"/>
</dbReference>
<comment type="subcellular location">
    <subcellularLocation>
        <location evidence="1">Cell membrane</location>
        <topology evidence="1">Peripheral membrane protein</topology>
    </subcellularLocation>
</comment>
<evidence type="ECO:0000259" key="7">
    <source>
        <dbReference type="PROSITE" id="PS50893"/>
    </source>
</evidence>
<comment type="similarity">
    <text evidence="2">Belongs to the ABC transporter superfamily.</text>
</comment>
<keyword evidence="4" id="KW-0547">Nucleotide-binding</keyword>
<keyword evidence="3" id="KW-0813">Transport</keyword>
<protein>
    <recommendedName>
        <fullName evidence="7">ABC transporter domain-containing protein</fullName>
    </recommendedName>
</protein>
<proteinExistence type="inferred from homology"/>
<dbReference type="InterPro" id="IPR027417">
    <property type="entry name" value="P-loop_NTPase"/>
</dbReference>
<dbReference type="EMBL" id="AGZS01000006">
    <property type="protein sequence ID" value="EJD64714.1"/>
    <property type="molecule type" value="Genomic_DNA"/>
</dbReference>
<comment type="caution">
    <text evidence="8">The sequence shown here is derived from an EMBL/GenBank/DDBJ whole genome shotgun (WGS) entry which is preliminary data.</text>
</comment>
<evidence type="ECO:0000256" key="1">
    <source>
        <dbReference type="ARBA" id="ARBA00004202"/>
    </source>
</evidence>
<evidence type="ECO:0000256" key="6">
    <source>
        <dbReference type="ARBA" id="ARBA00023251"/>
    </source>
</evidence>
<dbReference type="PANTHER" id="PTHR42711">
    <property type="entry name" value="ABC TRANSPORTER ATP-BINDING PROTEIN"/>
    <property type="match status" value="1"/>
</dbReference>
<evidence type="ECO:0000256" key="2">
    <source>
        <dbReference type="ARBA" id="ARBA00005417"/>
    </source>
</evidence>
<keyword evidence="5" id="KW-0067">ATP-binding</keyword>
<dbReference type="SUPFAM" id="SSF52540">
    <property type="entry name" value="P-loop containing nucleoside triphosphate hydrolases"/>
    <property type="match status" value="1"/>
</dbReference>
<dbReference type="STRING" id="857290.HMPREF9156_01209"/>
<dbReference type="GO" id="GO:0005886">
    <property type="term" value="C:plasma membrane"/>
    <property type="evidence" value="ECO:0007669"/>
    <property type="project" value="UniProtKB-SubCell"/>
</dbReference>
<dbReference type="AlphaFoldDB" id="J0WYP5"/>
<gene>
    <name evidence="8" type="ORF">HMPREF9156_01209</name>
</gene>
<name>J0WYP5_9BIFI</name>
<evidence type="ECO:0000256" key="5">
    <source>
        <dbReference type="ARBA" id="ARBA00022840"/>
    </source>
</evidence>
<dbReference type="Proteomes" id="UP000006415">
    <property type="component" value="Unassembled WGS sequence"/>
</dbReference>
<evidence type="ECO:0000313" key="8">
    <source>
        <dbReference type="EMBL" id="EJD64714.1"/>
    </source>
</evidence>
<organism evidence="8 9">
    <name type="scientific">Scardovia wiggsiae F0424</name>
    <dbReference type="NCBI Taxonomy" id="857290"/>
    <lineage>
        <taxon>Bacteria</taxon>
        <taxon>Bacillati</taxon>
        <taxon>Actinomycetota</taxon>
        <taxon>Actinomycetes</taxon>
        <taxon>Bifidobacteriales</taxon>
        <taxon>Bifidobacteriaceae</taxon>
        <taxon>Scardovia</taxon>
    </lineage>
</organism>
<dbReference type="PANTHER" id="PTHR42711:SF5">
    <property type="entry name" value="ABC TRANSPORTER ATP-BINDING PROTEIN NATA"/>
    <property type="match status" value="1"/>
</dbReference>
<dbReference type="GO" id="GO:0005524">
    <property type="term" value="F:ATP binding"/>
    <property type="evidence" value="ECO:0007669"/>
    <property type="project" value="UniProtKB-KW"/>
</dbReference>
<accession>J0WYP5</accession>
<dbReference type="HOGENOM" id="CLU_000604_1_2_11"/>
<dbReference type="GO" id="GO:0016887">
    <property type="term" value="F:ATP hydrolysis activity"/>
    <property type="evidence" value="ECO:0007669"/>
    <property type="project" value="InterPro"/>
</dbReference>
<dbReference type="InterPro" id="IPR003593">
    <property type="entry name" value="AAA+_ATPase"/>
</dbReference>
<dbReference type="CDD" id="cd03230">
    <property type="entry name" value="ABC_DR_subfamily_A"/>
    <property type="match status" value="1"/>
</dbReference>
<dbReference type="SMART" id="SM00382">
    <property type="entry name" value="AAA"/>
    <property type="match status" value="1"/>
</dbReference>
<dbReference type="OrthoDB" id="9804819at2"/>
<feature type="domain" description="ABC transporter" evidence="7">
    <location>
        <begin position="10"/>
        <end position="238"/>
    </location>
</feature>
<evidence type="ECO:0000313" key="9">
    <source>
        <dbReference type="Proteomes" id="UP000006415"/>
    </source>
</evidence>
<dbReference type="PROSITE" id="PS50893">
    <property type="entry name" value="ABC_TRANSPORTER_2"/>
    <property type="match status" value="1"/>
</dbReference>
<dbReference type="InterPro" id="IPR003439">
    <property type="entry name" value="ABC_transporter-like_ATP-bd"/>
</dbReference>
<evidence type="ECO:0000256" key="3">
    <source>
        <dbReference type="ARBA" id="ARBA00022448"/>
    </source>
</evidence>
<dbReference type="GO" id="GO:0046677">
    <property type="term" value="P:response to antibiotic"/>
    <property type="evidence" value="ECO:0007669"/>
    <property type="project" value="UniProtKB-KW"/>
</dbReference>
<dbReference type="Pfam" id="PF00005">
    <property type="entry name" value="ABC_tran"/>
    <property type="match status" value="1"/>
</dbReference>
<evidence type="ECO:0000256" key="4">
    <source>
        <dbReference type="ARBA" id="ARBA00022741"/>
    </source>
</evidence>
<dbReference type="RefSeq" id="WP_007148272.1">
    <property type="nucleotide sequence ID" value="NZ_AKCI01000001.1"/>
</dbReference>